<dbReference type="GO" id="GO:0015485">
    <property type="term" value="F:cholesterol binding"/>
    <property type="evidence" value="ECO:0007669"/>
    <property type="project" value="TreeGrafter"/>
</dbReference>
<evidence type="ECO:0000256" key="5">
    <source>
        <dbReference type="ARBA" id="ARBA00022692"/>
    </source>
</evidence>
<feature type="domain" description="SSD" evidence="17">
    <location>
        <begin position="735"/>
        <end position="900"/>
    </location>
</feature>
<dbReference type="PROSITE" id="PS50156">
    <property type="entry name" value="SSD"/>
    <property type="match status" value="1"/>
</dbReference>
<dbReference type="Pfam" id="PF16414">
    <property type="entry name" value="NPC1_N"/>
    <property type="match status" value="1"/>
</dbReference>
<feature type="transmembrane region" description="Helical" evidence="16">
    <location>
        <begin position="842"/>
        <end position="864"/>
    </location>
</feature>
<evidence type="ECO:0000256" key="11">
    <source>
        <dbReference type="ARBA" id="ARBA00023157"/>
    </source>
</evidence>
<feature type="transmembrane region" description="Helical" evidence="16">
    <location>
        <begin position="1227"/>
        <end position="1246"/>
    </location>
</feature>
<keyword evidence="8" id="KW-0445">Lipid transport</keyword>
<feature type="transmembrane region" description="Helical" evidence="16">
    <location>
        <begin position="740"/>
        <end position="757"/>
    </location>
</feature>
<dbReference type="GO" id="GO:0005886">
    <property type="term" value="C:plasma membrane"/>
    <property type="evidence" value="ECO:0007669"/>
    <property type="project" value="TreeGrafter"/>
</dbReference>
<comment type="catalytic activity">
    <reaction evidence="15">
        <text>cholesterol(in) = cholesterol(out)</text>
        <dbReference type="Rhea" id="RHEA:39747"/>
        <dbReference type="ChEBI" id="CHEBI:16113"/>
    </reaction>
</comment>
<dbReference type="GO" id="GO:0008203">
    <property type="term" value="P:cholesterol metabolic process"/>
    <property type="evidence" value="ECO:0007669"/>
    <property type="project" value="UniProtKB-KW"/>
</dbReference>
<evidence type="ECO:0000256" key="12">
    <source>
        <dbReference type="ARBA" id="ARBA00023166"/>
    </source>
</evidence>
<evidence type="ECO:0000256" key="8">
    <source>
        <dbReference type="ARBA" id="ARBA00023055"/>
    </source>
</evidence>
<evidence type="ECO:0000256" key="14">
    <source>
        <dbReference type="ARBA" id="ARBA00023221"/>
    </source>
</evidence>
<dbReference type="InterPro" id="IPR032190">
    <property type="entry name" value="NPC1_N"/>
</dbReference>
<evidence type="ECO:0000256" key="10">
    <source>
        <dbReference type="ARBA" id="ARBA00023136"/>
    </source>
</evidence>
<keyword evidence="7 16" id="KW-1133">Transmembrane helix</keyword>
<evidence type="ECO:0000313" key="18">
    <source>
        <dbReference type="EMBL" id="CAD7587238.1"/>
    </source>
</evidence>
<dbReference type="GO" id="GO:0030299">
    <property type="term" value="P:intestinal cholesterol absorption"/>
    <property type="evidence" value="ECO:0007669"/>
    <property type="project" value="TreeGrafter"/>
</dbReference>
<keyword evidence="11" id="KW-1015">Disulfide bond</keyword>
<dbReference type="EMBL" id="OE839444">
    <property type="protein sequence ID" value="CAD7587238.1"/>
    <property type="molecule type" value="Genomic_DNA"/>
</dbReference>
<protein>
    <recommendedName>
        <fullName evidence="17">SSD domain-containing protein</fullName>
    </recommendedName>
</protein>
<dbReference type="Gene3D" id="1.20.1640.10">
    <property type="entry name" value="Multidrug efflux transporter AcrB transmembrane domain"/>
    <property type="match status" value="2"/>
</dbReference>
<feature type="transmembrane region" description="Helical" evidence="16">
    <location>
        <begin position="954"/>
        <end position="974"/>
    </location>
</feature>
<accession>A0A7R9JRA2</accession>
<evidence type="ECO:0000256" key="13">
    <source>
        <dbReference type="ARBA" id="ARBA00023180"/>
    </source>
</evidence>
<dbReference type="NCBIfam" id="TIGR00917">
    <property type="entry name" value="2A060601"/>
    <property type="match status" value="1"/>
</dbReference>
<feature type="transmembrane region" description="Helical" evidence="16">
    <location>
        <begin position="1258"/>
        <end position="1281"/>
    </location>
</feature>
<evidence type="ECO:0000256" key="15">
    <source>
        <dbReference type="ARBA" id="ARBA00034049"/>
    </source>
</evidence>
<feature type="transmembrane region" description="Helical" evidence="16">
    <location>
        <begin position="1187"/>
        <end position="1207"/>
    </location>
</feature>
<feature type="transmembrane region" description="Helical" evidence="16">
    <location>
        <begin position="876"/>
        <end position="900"/>
    </location>
</feature>
<keyword evidence="5 16" id="KW-0812">Transmembrane</keyword>
<comment type="similarity">
    <text evidence="2">Belongs to the patched family.</text>
</comment>
<dbReference type="PANTHER" id="PTHR45727:SF2">
    <property type="entry name" value="NPC INTRACELLULAR CHOLESTEROL TRANSPORTER 1"/>
    <property type="match status" value="1"/>
</dbReference>
<evidence type="ECO:0000259" key="17">
    <source>
        <dbReference type="PROSITE" id="PS50156"/>
    </source>
</evidence>
<dbReference type="GO" id="GO:0015918">
    <property type="term" value="P:sterol transport"/>
    <property type="evidence" value="ECO:0007669"/>
    <property type="project" value="TreeGrafter"/>
</dbReference>
<evidence type="ECO:0000256" key="1">
    <source>
        <dbReference type="ARBA" id="ARBA00004127"/>
    </source>
</evidence>
<dbReference type="GO" id="GO:0042632">
    <property type="term" value="P:cholesterol homeostasis"/>
    <property type="evidence" value="ECO:0007669"/>
    <property type="project" value="TreeGrafter"/>
</dbReference>
<evidence type="ECO:0000256" key="6">
    <source>
        <dbReference type="ARBA" id="ARBA00022729"/>
    </source>
</evidence>
<dbReference type="InterPro" id="IPR053956">
    <property type="entry name" value="NPC1_MLD"/>
</dbReference>
<dbReference type="InterPro" id="IPR053958">
    <property type="entry name" value="HMGCR/SNAP/NPC1-like_SSD"/>
</dbReference>
<comment type="subcellular location">
    <subcellularLocation>
        <location evidence="1">Endomembrane system</location>
        <topology evidence="1">Multi-pass membrane protein</topology>
    </subcellularLocation>
</comment>
<gene>
    <name evidence="18" type="ORF">TGEB3V08_LOCUS1455</name>
</gene>
<organism evidence="18">
    <name type="scientific">Timema genevievae</name>
    <name type="common">Walking stick</name>
    <dbReference type="NCBI Taxonomy" id="629358"/>
    <lineage>
        <taxon>Eukaryota</taxon>
        <taxon>Metazoa</taxon>
        <taxon>Ecdysozoa</taxon>
        <taxon>Arthropoda</taxon>
        <taxon>Hexapoda</taxon>
        <taxon>Insecta</taxon>
        <taxon>Pterygota</taxon>
        <taxon>Neoptera</taxon>
        <taxon>Polyneoptera</taxon>
        <taxon>Phasmatodea</taxon>
        <taxon>Timematodea</taxon>
        <taxon>Timematoidea</taxon>
        <taxon>Timematidae</taxon>
        <taxon>Timema</taxon>
    </lineage>
</organism>
<keyword evidence="6" id="KW-0732">Signal</keyword>
<keyword evidence="14" id="KW-0753">Steroid metabolism</keyword>
<reference evidence="18" key="1">
    <citation type="submission" date="2020-11" db="EMBL/GenBank/DDBJ databases">
        <authorList>
            <person name="Tran Van P."/>
        </authorList>
    </citation>
    <scope>NUCLEOTIDE SEQUENCE</scope>
</reference>
<evidence type="ECO:0000256" key="3">
    <source>
        <dbReference type="ARBA" id="ARBA00022448"/>
    </source>
</evidence>
<evidence type="ECO:0000256" key="9">
    <source>
        <dbReference type="ARBA" id="ARBA00023098"/>
    </source>
</evidence>
<keyword evidence="13" id="KW-0325">Glycoprotein</keyword>
<evidence type="ECO:0000256" key="4">
    <source>
        <dbReference type="ARBA" id="ARBA00022548"/>
    </source>
</evidence>
<keyword evidence="10 16" id="KW-0472">Membrane</keyword>
<keyword evidence="4" id="KW-0153">Cholesterol metabolism</keyword>
<feature type="transmembrane region" description="Helical" evidence="16">
    <location>
        <begin position="341"/>
        <end position="361"/>
    </location>
</feature>
<keyword evidence="9" id="KW-0443">Lipid metabolism</keyword>
<dbReference type="GO" id="GO:0012505">
    <property type="term" value="C:endomembrane system"/>
    <property type="evidence" value="ECO:0007669"/>
    <property type="project" value="UniProtKB-SubCell"/>
</dbReference>
<dbReference type="InterPro" id="IPR004765">
    <property type="entry name" value="NPC1-like"/>
</dbReference>
<dbReference type="PANTHER" id="PTHR45727">
    <property type="entry name" value="NPC INTRACELLULAR CHOLESTEROL TRANSPORTER 1"/>
    <property type="match status" value="1"/>
</dbReference>
<dbReference type="Pfam" id="PF22314">
    <property type="entry name" value="NPC1_MLD"/>
    <property type="match status" value="1"/>
</dbReference>
<dbReference type="FunFam" id="1.20.1640.10:FF:000008">
    <property type="entry name" value="NPC intracellular cholesterol transporter 1"/>
    <property type="match status" value="1"/>
</dbReference>
<feature type="transmembrane region" description="Helical" evidence="16">
    <location>
        <begin position="799"/>
        <end position="821"/>
    </location>
</feature>
<evidence type="ECO:0000256" key="16">
    <source>
        <dbReference type="SAM" id="Phobius"/>
    </source>
</evidence>
<feature type="transmembrane region" description="Helical" evidence="16">
    <location>
        <begin position="461"/>
        <end position="478"/>
    </location>
</feature>
<keyword evidence="3" id="KW-0813">Transport</keyword>
<feature type="transmembrane region" description="Helical" evidence="16">
    <location>
        <begin position="769"/>
        <end position="793"/>
    </location>
</feature>
<proteinExistence type="inferred from homology"/>
<evidence type="ECO:0000256" key="7">
    <source>
        <dbReference type="ARBA" id="ARBA00022989"/>
    </source>
</evidence>
<dbReference type="Pfam" id="PF12349">
    <property type="entry name" value="Sterol-sensing"/>
    <property type="match status" value="1"/>
</dbReference>
<dbReference type="InterPro" id="IPR000731">
    <property type="entry name" value="SSD"/>
</dbReference>
<dbReference type="GO" id="GO:0005319">
    <property type="term" value="F:lipid transporter activity"/>
    <property type="evidence" value="ECO:0007669"/>
    <property type="project" value="InterPro"/>
</dbReference>
<sequence length="1310" mass="144235">MWKNARSGPELELARSGNARFVRDLDCNKLWSIRGGVSRCPSSVRKSRREVVIVTRLRVWPVACRRAAAGLAGSLSPCCGRSGRRLLQTITIAYGMGNATPIHQLVTHRTVCTMDQQNHLTKLVKSFFKSGVRICYHPMVVNEPVSTCCNTKQLQNLDTSITMAAGFIQRCPACMRNLARHLCDMTCSPSQSRFINVTEVEKSKEGKEFVNALELYVTDTYISGTYNSCKQVSVPSTGQLALDLMCGDWGASRCSPMKWFTFMGDAHNNPYTPFQITYVPTNTPVAEFIPLDPVITPCNESVSANLPACSCLDCEVSCPVPPPEPTPVAPFIILGMDGVEVIMVILFVVGTVLFLLAVFCWPSGKNAVVSYLRGEGSDDVRHVVGQRLAGINHSRIALGADEEESPLQSKRSSVVSADEAMISHRDTGRDASFFQRLGAGTDSLMERGFYSWGLVCASRPWLILFLGLCVVVGLGHGIKYMKMTTDPVELWASPHSRARVEREFFDSHFEPFYRTEQVIISAVGLPSIVHNTSNGPITFGPVYHREFLLAVKKLQEKIEAIGASDGGGLEKICFAPLTSAFTGPTIISQCTVQSIWGYFQDDVSLFNETDTDAEGFTVDYLDHIKACTQNAYNPNCMAQYGGPIDPAIALGGFLDPGQTLVGEPHYERATAIILTFLVNNHHNKTRLAPALEWERRFVELLKNWTSSNEKPAFMDVAFTTERSIEDELDRESQSDVSTILVSYVIMFAYIAIALGQLRTCSRLLIDSKVTLGLGGVLIVLASVVCSVGFFGFLGVPATLIIIEVIPFLVLAVGVDNIFILVQTHQREARRSDESHSEHVARILAMVGPSMLLTSTSESCCFFLGALSDMPAVRAFALYAGMALAIDFVFQVTCFVSLLTLDSIRQAGNRLDVCCFMQGPKTDPIDVSDGVLYKFFKAIYVPFLMMKGVRAGVMVVFYAWLCASLVVVPRIGIGLDQELSMPEDSFVLKYFQAMNSYLSIGPPMYFVVKDGLNYSDTMTQNMICGGQHCNSDSLLTQVYVASKRPASSYIARPASSWLDDYIDWSTTTGCCKYFPNNMSFCPHDYNVDCNDCDIGQDKNTNRPIPTAFKKYLPFFLEDNPTESCAKAGHASYSSGVNYHLTDNNTAIVTANYFAAFHTILKTSSDYYESIRAARKLSDNISLTINTRVFYAVGISVEFCSHLVHSFAVSVGTTRVERSSDALVTMGSSVFSGITLTKFGGILVLGLAKSQIFKVFYFRMYLGIVLFGAAHGLIFLPVLLSYIGPPVNNEKVSRRSRGGQRAACLKTTLNRD</sequence>
<evidence type="ECO:0000256" key="2">
    <source>
        <dbReference type="ARBA" id="ARBA00005585"/>
    </source>
</evidence>
<dbReference type="SUPFAM" id="SSF82866">
    <property type="entry name" value="Multidrug efflux transporter AcrB transmembrane domain"/>
    <property type="match status" value="2"/>
</dbReference>
<feature type="transmembrane region" description="Helical" evidence="16">
    <location>
        <begin position="986"/>
        <end position="1007"/>
    </location>
</feature>
<name>A0A7R9JRA2_TIMGE</name>
<keyword evidence="12" id="KW-1207">Sterol metabolism</keyword>